<dbReference type="EMBL" id="JAYMYQ010000004">
    <property type="protein sequence ID" value="KAK7338445.1"/>
    <property type="molecule type" value="Genomic_DNA"/>
</dbReference>
<accession>A0AAN9LLT7</accession>
<keyword evidence="2" id="KW-1185">Reference proteome</keyword>
<proteinExistence type="predicted"/>
<name>A0AAN9LLT7_CANGL</name>
<dbReference type="Proteomes" id="UP001367508">
    <property type="component" value="Unassembled WGS sequence"/>
</dbReference>
<reference evidence="1 2" key="1">
    <citation type="submission" date="2024-01" db="EMBL/GenBank/DDBJ databases">
        <title>The genomes of 5 underutilized Papilionoideae crops provide insights into root nodulation and disease resistanc.</title>
        <authorList>
            <person name="Jiang F."/>
        </authorList>
    </citation>
    <scope>NUCLEOTIDE SEQUENCE [LARGE SCALE GENOMIC DNA]</scope>
    <source>
        <strain evidence="1">LVBAO_FW01</strain>
        <tissue evidence="1">Leaves</tissue>
    </source>
</reference>
<comment type="caution">
    <text evidence="1">The sequence shown here is derived from an EMBL/GenBank/DDBJ whole genome shotgun (WGS) entry which is preliminary data.</text>
</comment>
<evidence type="ECO:0000313" key="1">
    <source>
        <dbReference type="EMBL" id="KAK7338445.1"/>
    </source>
</evidence>
<protein>
    <submittedName>
        <fullName evidence="1">Uncharacterized protein</fullName>
    </submittedName>
</protein>
<gene>
    <name evidence="1" type="ORF">VNO77_19055</name>
</gene>
<dbReference type="AlphaFoldDB" id="A0AAN9LLT7"/>
<organism evidence="1 2">
    <name type="scientific">Canavalia gladiata</name>
    <name type="common">Sword bean</name>
    <name type="synonym">Dolichos gladiatus</name>
    <dbReference type="NCBI Taxonomy" id="3824"/>
    <lineage>
        <taxon>Eukaryota</taxon>
        <taxon>Viridiplantae</taxon>
        <taxon>Streptophyta</taxon>
        <taxon>Embryophyta</taxon>
        <taxon>Tracheophyta</taxon>
        <taxon>Spermatophyta</taxon>
        <taxon>Magnoliopsida</taxon>
        <taxon>eudicotyledons</taxon>
        <taxon>Gunneridae</taxon>
        <taxon>Pentapetalae</taxon>
        <taxon>rosids</taxon>
        <taxon>fabids</taxon>
        <taxon>Fabales</taxon>
        <taxon>Fabaceae</taxon>
        <taxon>Papilionoideae</taxon>
        <taxon>50 kb inversion clade</taxon>
        <taxon>NPAAA clade</taxon>
        <taxon>indigoferoid/millettioid clade</taxon>
        <taxon>Phaseoleae</taxon>
        <taxon>Canavalia</taxon>
    </lineage>
</organism>
<sequence length="206" mass="23312">MLGSLETALSMRPRNWKASNLPPRVDISGESFEEVAESFFFLNEQLSVFVFHQNVPLPLFRPQNQRGSSEKKNEFSRTLLTFLSPKETNPSLGIFCESLSIPTPNRGFLFIASFQGKSSSLLVLGLLANTRMELEVYSARKMPPQELLDVGQELYGSLLGLLQECAPLKRHLFHVWAVSRCLRARSSSVPPTGPLKLWLFAQWRRS</sequence>
<evidence type="ECO:0000313" key="2">
    <source>
        <dbReference type="Proteomes" id="UP001367508"/>
    </source>
</evidence>